<feature type="binding site" evidence="3">
    <location>
        <position position="134"/>
    </location>
    <ligand>
        <name>Zn(2+)</name>
        <dbReference type="ChEBI" id="CHEBI:29105"/>
        <label>2</label>
    </ligand>
</feature>
<dbReference type="GO" id="GO:0005975">
    <property type="term" value="P:carbohydrate metabolic process"/>
    <property type="evidence" value="ECO:0007669"/>
    <property type="project" value="InterPro"/>
</dbReference>
<evidence type="ECO:0000256" key="2">
    <source>
        <dbReference type="PIRSR" id="PIRSR001359-2"/>
    </source>
</evidence>
<dbReference type="PROSITE" id="PS00602">
    <property type="entry name" value="ALDOLASE_CLASS_II_1"/>
    <property type="match status" value="1"/>
</dbReference>
<dbReference type="InterPro" id="IPR000771">
    <property type="entry name" value="FBA_II"/>
</dbReference>
<comment type="cofactor">
    <cofactor evidence="3">
        <name>Zn(2+)</name>
        <dbReference type="ChEBI" id="CHEBI:29105"/>
    </cofactor>
    <text evidence="3">Binds 2 Zn(2+) ions per subunit. One is catalytic and the other provides a structural contribution.</text>
</comment>
<dbReference type="SUPFAM" id="SSF51569">
    <property type="entry name" value="Aldolase"/>
    <property type="match status" value="1"/>
</dbReference>
<evidence type="ECO:0000256" key="3">
    <source>
        <dbReference type="PIRSR" id="PIRSR001359-3"/>
    </source>
</evidence>
<comment type="caution">
    <text evidence="4">The sequence shown here is derived from an EMBL/GenBank/DDBJ whole genome shotgun (WGS) entry which is preliminary data.</text>
</comment>
<keyword evidence="3" id="KW-0862">Zinc</keyword>
<evidence type="ECO:0000313" key="4">
    <source>
        <dbReference type="EMBL" id="PTX64910.1"/>
    </source>
</evidence>
<dbReference type="PANTHER" id="PTHR30304">
    <property type="entry name" value="D-TAGATOSE-1,6-BISPHOSPHATE ALDOLASE"/>
    <property type="match status" value="1"/>
</dbReference>
<keyword evidence="5" id="KW-1185">Reference proteome</keyword>
<feature type="binding site" evidence="3">
    <location>
        <position position="83"/>
    </location>
    <ligand>
        <name>Zn(2+)</name>
        <dbReference type="ChEBI" id="CHEBI:29105"/>
        <label>1</label>
        <note>catalytic</note>
    </ligand>
</feature>
<dbReference type="Gene3D" id="3.20.20.70">
    <property type="entry name" value="Aldolase class I"/>
    <property type="match status" value="1"/>
</dbReference>
<dbReference type="RefSeq" id="WP_108021400.1">
    <property type="nucleotide sequence ID" value="NZ_QBKR01000001.1"/>
</dbReference>
<name>A0A2T6C9A8_9BACL</name>
<dbReference type="InterPro" id="IPR050246">
    <property type="entry name" value="Class_II_FBP_aldolase"/>
</dbReference>
<feature type="binding site" evidence="2">
    <location>
        <begin position="206"/>
        <end position="208"/>
    </location>
    <ligand>
        <name>dihydroxyacetone phosphate</name>
        <dbReference type="ChEBI" id="CHEBI:57642"/>
    </ligand>
</feature>
<evidence type="ECO:0000256" key="1">
    <source>
        <dbReference type="PIRSR" id="PIRSR001359-1"/>
    </source>
</evidence>
<protein>
    <submittedName>
        <fullName evidence="4">Fructose-bisphosphate aldolase class II/tagatose 1,6-diphosphate aldolase GatY/KbaY</fullName>
    </submittedName>
</protein>
<feature type="binding site" evidence="3">
    <location>
        <position position="205"/>
    </location>
    <ligand>
        <name>Zn(2+)</name>
        <dbReference type="ChEBI" id="CHEBI:29105"/>
        <label>1</label>
        <note>catalytic</note>
    </ligand>
</feature>
<dbReference type="InterPro" id="IPR013785">
    <property type="entry name" value="Aldolase_TIM"/>
</dbReference>
<reference evidence="4 5" key="1">
    <citation type="submission" date="2018-04" db="EMBL/GenBank/DDBJ databases">
        <title>Genomic Encyclopedia of Archaeal and Bacterial Type Strains, Phase II (KMG-II): from individual species to whole genera.</title>
        <authorList>
            <person name="Goeker M."/>
        </authorList>
    </citation>
    <scope>NUCLEOTIDE SEQUENCE [LARGE SCALE GENOMIC DNA]</scope>
    <source>
        <strain evidence="4 5">DSM 45787</strain>
    </source>
</reference>
<dbReference type="AlphaFoldDB" id="A0A2T6C9A8"/>
<proteinExistence type="predicted"/>
<feature type="binding site" evidence="2">
    <location>
        <position position="178"/>
    </location>
    <ligand>
        <name>dihydroxyacetone phosphate</name>
        <dbReference type="ChEBI" id="CHEBI:57642"/>
    </ligand>
</feature>
<accession>A0A2T6C9A8</accession>
<dbReference type="GO" id="GO:0016832">
    <property type="term" value="F:aldehyde-lyase activity"/>
    <property type="evidence" value="ECO:0007669"/>
    <property type="project" value="InterPro"/>
</dbReference>
<dbReference type="Pfam" id="PF01116">
    <property type="entry name" value="F_bP_aldolase"/>
    <property type="match status" value="1"/>
</dbReference>
<dbReference type="OrthoDB" id="9803995at2"/>
<feature type="active site" description="Proton donor" evidence="1">
    <location>
        <position position="82"/>
    </location>
</feature>
<feature type="binding site" evidence="3">
    <location>
        <position position="104"/>
    </location>
    <ligand>
        <name>Zn(2+)</name>
        <dbReference type="ChEBI" id="CHEBI:29105"/>
        <label>2</label>
    </ligand>
</feature>
<dbReference type="GO" id="GO:0008270">
    <property type="term" value="F:zinc ion binding"/>
    <property type="evidence" value="ECO:0007669"/>
    <property type="project" value="InterPro"/>
</dbReference>
<feature type="binding site" evidence="3">
    <location>
        <position position="177"/>
    </location>
    <ligand>
        <name>Zn(2+)</name>
        <dbReference type="ChEBI" id="CHEBI:29105"/>
        <label>1</label>
        <note>catalytic</note>
    </ligand>
</feature>
<feature type="binding site" evidence="2">
    <location>
        <begin position="227"/>
        <end position="230"/>
    </location>
    <ligand>
        <name>dihydroxyacetone phosphate</name>
        <dbReference type="ChEBI" id="CHEBI:57642"/>
    </ligand>
</feature>
<keyword evidence="3" id="KW-0479">Metal-binding</keyword>
<gene>
    <name evidence="4" type="ORF">C8P63_101130</name>
</gene>
<evidence type="ECO:0000313" key="5">
    <source>
        <dbReference type="Proteomes" id="UP000244240"/>
    </source>
</evidence>
<dbReference type="PANTHER" id="PTHR30304:SF0">
    <property type="entry name" value="D-TAGATOSE-1,6-BISPHOSPHATE ALDOLASE SUBUNIT GATY-RELATED"/>
    <property type="match status" value="1"/>
</dbReference>
<dbReference type="EMBL" id="QBKR01000001">
    <property type="protein sequence ID" value="PTX64910.1"/>
    <property type="molecule type" value="Genomic_DNA"/>
</dbReference>
<sequence>MPLVSTKEMLEDARRNGFAVPAFPAHHLDIIRSVVDAADDMRSPVILQTTPATLEKVGIDYVTALVRTAAKRVSVPVALHLDHGNSYATVARCLRMGYTSVMIDGSHLPYRENVALVRRVVEMAHAVGVPVESELGAIGAANETPQAHSSYTDPIQAKEFVETTGTDFLAPAFGTAHGVYRRGVRLDLTRLKAISRQTGVPLVMHGASGVPMEDIRRSIQSGIAKINFSTELKQSFSDSLRDYLTQHPEENDPRKIFGAARERLREVIRQKISWMQPAAVKNKQDGPV</sequence>
<dbReference type="NCBIfam" id="TIGR00167">
    <property type="entry name" value="cbbA"/>
    <property type="match status" value="1"/>
</dbReference>
<organism evidence="4 5">
    <name type="scientific">Melghirimyces profundicolus</name>
    <dbReference type="NCBI Taxonomy" id="1242148"/>
    <lineage>
        <taxon>Bacteria</taxon>
        <taxon>Bacillati</taxon>
        <taxon>Bacillota</taxon>
        <taxon>Bacilli</taxon>
        <taxon>Bacillales</taxon>
        <taxon>Thermoactinomycetaceae</taxon>
        <taxon>Melghirimyces</taxon>
    </lineage>
</organism>
<dbReference type="Proteomes" id="UP000244240">
    <property type="component" value="Unassembled WGS sequence"/>
</dbReference>
<dbReference type="CDD" id="cd00947">
    <property type="entry name" value="TBP_aldolase_IIB"/>
    <property type="match status" value="1"/>
</dbReference>
<dbReference type="PIRSF" id="PIRSF001359">
    <property type="entry name" value="F_bP_aldolase_II"/>
    <property type="match status" value="1"/>
</dbReference>